<evidence type="ECO:0000313" key="11">
    <source>
        <dbReference type="EMBL" id="ODN83428.1"/>
    </source>
</evidence>
<dbReference type="FunFam" id="2.160.20.10:FF:000003">
    <property type="entry name" value="Pectin lyase F"/>
    <property type="match status" value="1"/>
</dbReference>
<dbReference type="Proteomes" id="UP000094065">
    <property type="component" value="Unassembled WGS sequence"/>
</dbReference>
<dbReference type="SMART" id="SM00656">
    <property type="entry name" value="Amb_all"/>
    <property type="match status" value="1"/>
</dbReference>
<sequence>MRSTLALMSSLAAVARAATSVTGSAEGFASGVTGGGDATAVYPTTTDELVSYLTDDSARVIVLQQTFDFTNTEGTTTATGCAPWGTADACQVAINKDDWCTNYQSDAASVSVTYDNAGLNPIQVASDKTIIGDGSSGIIKGKGLYLKNDVSNIIIQNIRITDLNPKYVWGGDAITLDGTDLVWIDHVTTDEIGRQHIVLGTEASGRVTISNSNIDGEATYSATCDGYHYWNMYFTGSSDQITLKDNYIHHFSGRAPKVSGNTVLHAVNNYFYESSGHAFEAESGAYILAEGNVFSGVSTVYEENSYDVVYAVNDATGESACSSYIGRECVANSFTDSGSFDLSDETALEQFSSLSNIASAGSVSDVTGLATSAGYGTI</sequence>
<accession>A0A1E3I4G5</accession>
<evidence type="ECO:0000256" key="8">
    <source>
        <dbReference type="RuleBase" id="RU361173"/>
    </source>
</evidence>
<comment type="subcellular location">
    <subcellularLocation>
        <location evidence="1 8">Secreted</location>
    </subcellularLocation>
</comment>
<feature type="domain" description="Pectate lyase" evidence="10">
    <location>
        <begin position="93"/>
        <end position="300"/>
    </location>
</feature>
<evidence type="ECO:0000256" key="2">
    <source>
        <dbReference type="ARBA" id="ARBA00010980"/>
    </source>
</evidence>
<evidence type="ECO:0000256" key="3">
    <source>
        <dbReference type="ARBA" id="ARBA00022525"/>
    </source>
</evidence>
<keyword evidence="8" id="KW-0624">Polysaccharide degradation</keyword>
<dbReference type="GO" id="GO:0000272">
    <property type="term" value="P:polysaccharide catabolic process"/>
    <property type="evidence" value="ECO:0007669"/>
    <property type="project" value="UniProtKB-KW"/>
</dbReference>
<keyword evidence="8" id="KW-0119">Carbohydrate metabolism</keyword>
<organism evidence="11 12">
    <name type="scientific">Cryptococcus amylolentus CBS 6039</name>
    <dbReference type="NCBI Taxonomy" id="1295533"/>
    <lineage>
        <taxon>Eukaryota</taxon>
        <taxon>Fungi</taxon>
        <taxon>Dikarya</taxon>
        <taxon>Basidiomycota</taxon>
        <taxon>Agaricomycotina</taxon>
        <taxon>Tremellomycetes</taxon>
        <taxon>Tremellales</taxon>
        <taxon>Cryptococcaceae</taxon>
        <taxon>Cryptococcus</taxon>
    </lineage>
</organism>
<dbReference type="InterPro" id="IPR045032">
    <property type="entry name" value="PEL"/>
</dbReference>
<gene>
    <name evidence="11" type="ORF">L202_01570</name>
</gene>
<dbReference type="EC" id="4.2.2.10" evidence="7"/>
<evidence type="ECO:0000256" key="9">
    <source>
        <dbReference type="SAM" id="SignalP"/>
    </source>
</evidence>
<evidence type="ECO:0000256" key="5">
    <source>
        <dbReference type="ARBA" id="ARBA00023239"/>
    </source>
</evidence>
<proteinExistence type="inferred from homology"/>
<keyword evidence="5 8" id="KW-0456">Lyase</keyword>
<protein>
    <recommendedName>
        <fullName evidence="7">pectin lyase</fullName>
        <ecNumber evidence="7">4.2.2.10</ecNumber>
    </recommendedName>
</protein>
<dbReference type="GO" id="GO:0030570">
    <property type="term" value="F:pectate lyase activity"/>
    <property type="evidence" value="ECO:0007669"/>
    <property type="project" value="InterPro"/>
</dbReference>
<dbReference type="RefSeq" id="XP_018997428.1">
    <property type="nucleotide sequence ID" value="XM_019135001.1"/>
</dbReference>
<evidence type="ECO:0000256" key="6">
    <source>
        <dbReference type="ARBA" id="ARBA00036818"/>
    </source>
</evidence>
<dbReference type="GO" id="GO:0005576">
    <property type="term" value="C:extracellular region"/>
    <property type="evidence" value="ECO:0007669"/>
    <property type="project" value="UniProtKB-SubCell"/>
</dbReference>
<reference evidence="11 12" key="1">
    <citation type="submission" date="2016-06" db="EMBL/GenBank/DDBJ databases">
        <title>Evolution of pathogenesis and genome organization in the Tremellales.</title>
        <authorList>
            <person name="Cuomo C."/>
            <person name="Litvintseva A."/>
            <person name="Heitman J."/>
            <person name="Chen Y."/>
            <person name="Sun S."/>
            <person name="Springer D."/>
            <person name="Dromer F."/>
            <person name="Young S."/>
            <person name="Zeng Q."/>
            <person name="Chapman S."/>
            <person name="Gujja S."/>
            <person name="Saif S."/>
            <person name="Birren B."/>
        </authorList>
    </citation>
    <scope>NUCLEOTIDE SEQUENCE [LARGE SCALE GENOMIC DNA]</scope>
    <source>
        <strain evidence="11 12">CBS 6039</strain>
    </source>
</reference>
<evidence type="ECO:0000256" key="1">
    <source>
        <dbReference type="ARBA" id="ARBA00004613"/>
    </source>
</evidence>
<comment type="similarity">
    <text evidence="2 8">Belongs to the polysaccharide lyase 1 family.</text>
</comment>
<dbReference type="PANTHER" id="PTHR31683:SF16">
    <property type="entry name" value="PECTIN LYASE A-RELATED"/>
    <property type="match status" value="1"/>
</dbReference>
<dbReference type="InterPro" id="IPR011050">
    <property type="entry name" value="Pectin_lyase_fold/virulence"/>
</dbReference>
<comment type="catalytic activity">
    <reaction evidence="6">
        <text>Eliminative cleavage of (1-&gt;4)-alpha-D-galacturonan methyl ester to give oligosaccharides with 4-deoxy-6-O-methyl-alpha-D-galact-4-enuronosyl groups at their non-reducing ends.</text>
        <dbReference type="EC" id="4.2.2.10"/>
    </reaction>
</comment>
<dbReference type="InterPro" id="IPR012334">
    <property type="entry name" value="Pectin_lyas_fold"/>
</dbReference>
<dbReference type="PANTHER" id="PTHR31683">
    <property type="entry name" value="PECTATE LYASE 18-RELATED"/>
    <property type="match status" value="1"/>
</dbReference>
<evidence type="ECO:0000256" key="4">
    <source>
        <dbReference type="ARBA" id="ARBA00022729"/>
    </source>
</evidence>
<keyword evidence="3 8" id="KW-0964">Secreted</keyword>
<dbReference type="OrthoDB" id="1637350at2759"/>
<keyword evidence="12" id="KW-1185">Reference proteome</keyword>
<dbReference type="InterPro" id="IPR002022">
    <property type="entry name" value="Pec_lyase"/>
</dbReference>
<dbReference type="GO" id="GO:0047490">
    <property type="term" value="F:pectin lyase activity"/>
    <property type="evidence" value="ECO:0007669"/>
    <property type="project" value="UniProtKB-EC"/>
</dbReference>
<evidence type="ECO:0000256" key="7">
    <source>
        <dbReference type="ARBA" id="ARBA00039082"/>
    </source>
</evidence>
<comment type="caution">
    <text evidence="11">The sequence shown here is derived from an EMBL/GenBank/DDBJ whole genome shotgun (WGS) entry which is preliminary data.</text>
</comment>
<keyword evidence="4 9" id="KW-0732">Signal</keyword>
<evidence type="ECO:0000313" key="12">
    <source>
        <dbReference type="Proteomes" id="UP000094065"/>
    </source>
</evidence>
<dbReference type="Pfam" id="PF00544">
    <property type="entry name" value="Pectate_lyase_4"/>
    <property type="match status" value="1"/>
</dbReference>
<evidence type="ECO:0000259" key="10">
    <source>
        <dbReference type="SMART" id="SM00656"/>
    </source>
</evidence>
<dbReference type="GeneID" id="30152879"/>
<dbReference type="EMBL" id="AWGJ01000002">
    <property type="protein sequence ID" value="ODN83428.1"/>
    <property type="molecule type" value="Genomic_DNA"/>
</dbReference>
<feature type="signal peptide" evidence="9">
    <location>
        <begin position="1"/>
        <end position="17"/>
    </location>
</feature>
<name>A0A1E3I4G5_9TREE</name>
<dbReference type="SUPFAM" id="SSF51126">
    <property type="entry name" value="Pectin lyase-like"/>
    <property type="match status" value="1"/>
</dbReference>
<dbReference type="STRING" id="1295533.A0A1E3I4G5"/>
<dbReference type="Gene3D" id="2.160.20.10">
    <property type="entry name" value="Single-stranded right-handed beta-helix, Pectin lyase-like"/>
    <property type="match status" value="1"/>
</dbReference>
<feature type="chain" id="PRO_5009129573" description="pectin lyase" evidence="9">
    <location>
        <begin position="18"/>
        <end position="378"/>
    </location>
</feature>
<dbReference type="AlphaFoldDB" id="A0A1E3I4G5"/>